<feature type="compositionally biased region" description="Basic and acidic residues" evidence="4">
    <location>
        <begin position="91"/>
        <end position="118"/>
    </location>
</feature>
<feature type="compositionally biased region" description="Basic and acidic residues" evidence="4">
    <location>
        <begin position="170"/>
        <end position="190"/>
    </location>
</feature>
<protein>
    <recommendedName>
        <fullName evidence="5">RRM domain-containing protein</fullName>
    </recommendedName>
</protein>
<dbReference type="PANTHER" id="PTHR48024:SF56">
    <property type="entry name" value="HETEROGENEOUS NUCLEAR RIBONUCLEOPROTEIN A0"/>
    <property type="match status" value="1"/>
</dbReference>
<dbReference type="Pfam" id="PF00076">
    <property type="entry name" value="RRM_1"/>
    <property type="match status" value="1"/>
</dbReference>
<accession>A0AAD4J944</accession>
<evidence type="ECO:0000313" key="6">
    <source>
        <dbReference type="EMBL" id="KAH6829387.1"/>
    </source>
</evidence>
<dbReference type="GO" id="GO:0003723">
    <property type="term" value="F:RNA binding"/>
    <property type="evidence" value="ECO:0007669"/>
    <property type="project" value="UniProtKB-UniRule"/>
</dbReference>
<name>A0AAD4J944_PERFH</name>
<feature type="domain" description="RRM" evidence="5">
    <location>
        <begin position="7"/>
        <end position="84"/>
    </location>
</feature>
<keyword evidence="1 2" id="KW-0694">RNA-binding</keyword>
<dbReference type="SUPFAM" id="SSF54928">
    <property type="entry name" value="RNA-binding domain, RBD"/>
    <property type="match status" value="1"/>
</dbReference>
<dbReference type="GO" id="GO:0005634">
    <property type="term" value="C:nucleus"/>
    <property type="evidence" value="ECO:0007669"/>
    <property type="project" value="TreeGrafter"/>
</dbReference>
<feature type="coiled-coil region" evidence="3">
    <location>
        <begin position="228"/>
        <end position="290"/>
    </location>
</feature>
<dbReference type="InterPro" id="IPR035979">
    <property type="entry name" value="RBD_domain_sf"/>
</dbReference>
<dbReference type="CDD" id="cd00590">
    <property type="entry name" value="RRM_SF"/>
    <property type="match status" value="1"/>
</dbReference>
<dbReference type="EMBL" id="SDAM02000109">
    <property type="protein sequence ID" value="KAH6829387.1"/>
    <property type="molecule type" value="Genomic_DNA"/>
</dbReference>
<organism evidence="6 7">
    <name type="scientific">Perilla frutescens var. hirtella</name>
    <name type="common">Perilla citriodora</name>
    <name type="synonym">Perilla setoyensis</name>
    <dbReference type="NCBI Taxonomy" id="608512"/>
    <lineage>
        <taxon>Eukaryota</taxon>
        <taxon>Viridiplantae</taxon>
        <taxon>Streptophyta</taxon>
        <taxon>Embryophyta</taxon>
        <taxon>Tracheophyta</taxon>
        <taxon>Spermatophyta</taxon>
        <taxon>Magnoliopsida</taxon>
        <taxon>eudicotyledons</taxon>
        <taxon>Gunneridae</taxon>
        <taxon>Pentapetalae</taxon>
        <taxon>asterids</taxon>
        <taxon>lamiids</taxon>
        <taxon>Lamiales</taxon>
        <taxon>Lamiaceae</taxon>
        <taxon>Nepetoideae</taxon>
        <taxon>Elsholtzieae</taxon>
        <taxon>Perilla</taxon>
    </lineage>
</organism>
<evidence type="ECO:0000259" key="5">
    <source>
        <dbReference type="PROSITE" id="PS50102"/>
    </source>
</evidence>
<evidence type="ECO:0000256" key="4">
    <source>
        <dbReference type="SAM" id="MobiDB-lite"/>
    </source>
</evidence>
<feature type="compositionally biased region" description="Basic and acidic residues" evidence="4">
    <location>
        <begin position="125"/>
        <end position="150"/>
    </location>
</feature>
<keyword evidence="3" id="KW-0175">Coiled coil</keyword>
<dbReference type="InterPro" id="IPR012677">
    <property type="entry name" value="Nucleotide-bd_a/b_plait_sf"/>
</dbReference>
<evidence type="ECO:0000256" key="3">
    <source>
        <dbReference type="SAM" id="Coils"/>
    </source>
</evidence>
<sequence>MTVDDISSIYVGGLPYDITEEGLRRVFYVYGAVIAVKIINDRTVGGKCYGFVTFANPRSAMQAIREMDGKTIHGRVVKVNDVRTRGGKPHFNRDPRHDLDRSIDDDRGRDRGRDDGYDRHRHQEGHRDRSQDHEENRERGHDRTRGHDRVRDRYVDEERLRDYSRHVDDIEQEHERKRERDWERDDEKNIKQQRNTIHHRSGDKENEQQLHYMKRSRFDDHGSRELSLDSFNDDLDQRENQLADSNLKLEELRKEMSQMEELVTEKQEEVSKLQERYEKMEDSVIAAKKLTSRRHIQLTKLHNCYLQMRECHERFKKSEQDLQWLVDSTAIELGNEGGVVGDGIVTNGRD</sequence>
<feature type="region of interest" description="Disordered" evidence="4">
    <location>
        <begin position="81"/>
        <end position="150"/>
    </location>
</feature>
<gene>
    <name evidence="6" type="ORF">C2S53_015734</name>
</gene>
<feature type="region of interest" description="Disordered" evidence="4">
    <location>
        <begin position="170"/>
        <end position="207"/>
    </location>
</feature>
<dbReference type="PANTHER" id="PTHR48024">
    <property type="entry name" value="GEO13361P1-RELATED"/>
    <property type="match status" value="1"/>
</dbReference>
<evidence type="ECO:0000313" key="7">
    <source>
        <dbReference type="Proteomes" id="UP001190926"/>
    </source>
</evidence>
<proteinExistence type="predicted"/>
<comment type="caution">
    <text evidence="6">The sequence shown here is derived from an EMBL/GenBank/DDBJ whole genome shotgun (WGS) entry which is preliminary data.</text>
</comment>
<evidence type="ECO:0000256" key="2">
    <source>
        <dbReference type="PROSITE-ProRule" id="PRU00176"/>
    </source>
</evidence>
<keyword evidence="7" id="KW-1185">Reference proteome</keyword>
<dbReference type="GO" id="GO:0005739">
    <property type="term" value="C:mitochondrion"/>
    <property type="evidence" value="ECO:0007669"/>
    <property type="project" value="TreeGrafter"/>
</dbReference>
<dbReference type="SMART" id="SM00360">
    <property type="entry name" value="RRM"/>
    <property type="match status" value="1"/>
</dbReference>
<evidence type="ECO:0000256" key="1">
    <source>
        <dbReference type="ARBA" id="ARBA00022884"/>
    </source>
</evidence>
<dbReference type="AlphaFoldDB" id="A0AAD4J944"/>
<dbReference type="Gene3D" id="3.30.70.330">
    <property type="match status" value="1"/>
</dbReference>
<reference evidence="6 7" key="1">
    <citation type="journal article" date="2021" name="Nat. Commun.">
        <title>Incipient diploidization of the medicinal plant Perilla within 10,000 years.</title>
        <authorList>
            <person name="Zhang Y."/>
            <person name="Shen Q."/>
            <person name="Leng L."/>
            <person name="Zhang D."/>
            <person name="Chen S."/>
            <person name="Shi Y."/>
            <person name="Ning Z."/>
            <person name="Chen S."/>
        </authorList>
    </citation>
    <scope>NUCLEOTIDE SEQUENCE [LARGE SCALE GENOMIC DNA]</scope>
    <source>
        <strain evidence="7">cv. PC099</strain>
    </source>
</reference>
<dbReference type="PROSITE" id="PS50102">
    <property type="entry name" value="RRM"/>
    <property type="match status" value="1"/>
</dbReference>
<dbReference type="InterPro" id="IPR000504">
    <property type="entry name" value="RRM_dom"/>
</dbReference>
<dbReference type="Proteomes" id="UP001190926">
    <property type="component" value="Unassembled WGS sequence"/>
</dbReference>
<dbReference type="InterPro" id="IPR050886">
    <property type="entry name" value="RNA-binding_reg"/>
</dbReference>